<dbReference type="PANTHER" id="PTHR31438:SF1">
    <property type="entry name" value="LYSINE N-ACYLTRANSFERASE C17G9.06C-RELATED"/>
    <property type="match status" value="1"/>
</dbReference>
<feature type="domain" description="N-acetyltransferase" evidence="2">
    <location>
        <begin position="12"/>
        <end position="175"/>
    </location>
</feature>
<dbReference type="SUPFAM" id="SSF55729">
    <property type="entry name" value="Acyl-CoA N-acyltransferases (Nat)"/>
    <property type="match status" value="1"/>
</dbReference>
<dbReference type="PROSITE" id="PS51186">
    <property type="entry name" value="GNAT"/>
    <property type="match status" value="1"/>
</dbReference>
<protein>
    <submittedName>
        <fullName evidence="3">GNAT family N-acetyltransferase</fullName>
    </submittedName>
</protein>
<sequence>MKGESIVIITNINIRKMTDNDYEVMAKWLSTKEVLEFYGDVNSPFTIDQVRNKYEPRIRGDVLVSPFIVELGSSPIGFMQYYKLEEQNDFGYSTNQVVYGIDQFIGVPNLFNKGYGTIMVSTFIDFISSNTDADVIILDPEVSNVRAIRCYEKCGFLRVKKFNNESNLLMEFKISKA</sequence>
<keyword evidence="4" id="KW-1185">Reference proteome</keyword>
<name>A0ABS1H844_9BACL</name>
<dbReference type="InterPro" id="IPR016181">
    <property type="entry name" value="Acyl_CoA_acyltransferase"/>
</dbReference>
<dbReference type="EMBL" id="JAEOAH010000012">
    <property type="protein sequence ID" value="MBK3495282.1"/>
    <property type="molecule type" value="Genomic_DNA"/>
</dbReference>
<evidence type="ECO:0000313" key="3">
    <source>
        <dbReference type="EMBL" id="MBK3495282.1"/>
    </source>
</evidence>
<keyword evidence="1" id="KW-0046">Antibiotic resistance</keyword>
<gene>
    <name evidence="3" type="ORF">JFL43_10545</name>
</gene>
<dbReference type="Pfam" id="PF13523">
    <property type="entry name" value="Acetyltransf_8"/>
    <property type="match status" value="1"/>
</dbReference>
<dbReference type="Gene3D" id="3.40.630.30">
    <property type="match status" value="1"/>
</dbReference>
<dbReference type="InterPro" id="IPR000182">
    <property type="entry name" value="GNAT_dom"/>
</dbReference>
<accession>A0ABS1H844</accession>
<organism evidence="3 4">
    <name type="scientific">Viridibacillus soli</name>
    <dbReference type="NCBI Taxonomy" id="2798301"/>
    <lineage>
        <taxon>Bacteria</taxon>
        <taxon>Bacillati</taxon>
        <taxon>Bacillota</taxon>
        <taxon>Bacilli</taxon>
        <taxon>Bacillales</taxon>
        <taxon>Caryophanaceae</taxon>
        <taxon>Viridibacillus</taxon>
    </lineage>
</organism>
<reference evidence="3 4" key="1">
    <citation type="submission" date="2020-12" db="EMBL/GenBank/DDBJ databases">
        <title>YIM B01967 draft genome.</title>
        <authorList>
            <person name="Yan X."/>
        </authorList>
    </citation>
    <scope>NUCLEOTIDE SEQUENCE [LARGE SCALE GENOMIC DNA]</scope>
    <source>
        <strain evidence="3 4">YIM B01967</strain>
    </source>
</reference>
<dbReference type="PANTHER" id="PTHR31438">
    <property type="entry name" value="LYSINE N-ACYLTRANSFERASE C17G9.06C-RELATED"/>
    <property type="match status" value="1"/>
</dbReference>
<evidence type="ECO:0000313" key="4">
    <source>
        <dbReference type="Proteomes" id="UP000618943"/>
    </source>
</evidence>
<proteinExistence type="predicted"/>
<evidence type="ECO:0000256" key="1">
    <source>
        <dbReference type="ARBA" id="ARBA00023251"/>
    </source>
</evidence>
<evidence type="ECO:0000259" key="2">
    <source>
        <dbReference type="PROSITE" id="PS51186"/>
    </source>
</evidence>
<comment type="caution">
    <text evidence="3">The sequence shown here is derived from an EMBL/GenBank/DDBJ whole genome shotgun (WGS) entry which is preliminary data.</text>
</comment>
<dbReference type="Proteomes" id="UP000618943">
    <property type="component" value="Unassembled WGS sequence"/>
</dbReference>